<evidence type="ECO:0000313" key="2">
    <source>
        <dbReference type="Proteomes" id="UP000230935"/>
    </source>
</evidence>
<dbReference type="AlphaFoldDB" id="A0A2H0W2H5"/>
<protein>
    <submittedName>
        <fullName evidence="1">Uncharacterized protein</fullName>
    </submittedName>
</protein>
<name>A0A2H0W2H5_9BACT</name>
<dbReference type="Proteomes" id="UP000230935">
    <property type="component" value="Unassembled WGS sequence"/>
</dbReference>
<organism evidence="1 2">
    <name type="scientific">Candidatus Buchananbacteria bacterium CG10_big_fil_rev_8_21_14_0_10_42_9</name>
    <dbReference type="NCBI Taxonomy" id="1974526"/>
    <lineage>
        <taxon>Bacteria</taxon>
        <taxon>Candidatus Buchananiibacteriota</taxon>
    </lineage>
</organism>
<proteinExistence type="predicted"/>
<reference evidence="2" key="1">
    <citation type="submission" date="2017-09" db="EMBL/GenBank/DDBJ databases">
        <title>Depth-based differentiation of microbial function through sediment-hosted aquifers and enrichment of novel symbionts in the deep terrestrial subsurface.</title>
        <authorList>
            <person name="Probst A.J."/>
            <person name="Ladd B."/>
            <person name="Jarett J.K."/>
            <person name="Geller-Mcgrath D.E."/>
            <person name="Sieber C.M.K."/>
            <person name="Emerson J.B."/>
            <person name="Anantharaman K."/>
            <person name="Thomas B.C."/>
            <person name="Malmstrom R."/>
            <person name="Stieglmeier M."/>
            <person name="Klingl A."/>
            <person name="Woyke T."/>
            <person name="Ryan C.M."/>
            <person name="Banfield J.F."/>
        </authorList>
    </citation>
    <scope>NUCLEOTIDE SEQUENCE [LARGE SCALE GENOMIC DNA]</scope>
</reference>
<dbReference type="EMBL" id="PEZZ01000042">
    <property type="protein sequence ID" value="PIS04691.1"/>
    <property type="molecule type" value="Genomic_DNA"/>
</dbReference>
<evidence type="ECO:0000313" key="1">
    <source>
        <dbReference type="EMBL" id="PIS04691.1"/>
    </source>
</evidence>
<comment type="caution">
    <text evidence="1">The sequence shown here is derived from an EMBL/GenBank/DDBJ whole genome shotgun (WGS) entry which is preliminary data.</text>
</comment>
<accession>A0A2H0W2H5</accession>
<gene>
    <name evidence="1" type="ORF">COT81_05220</name>
</gene>
<sequence length="84" mass="9300">MNQAPAFIFEIVYNAEGTVNQINSIKQLEDATKKVKKAVGQSGERRNKSRTSGQRLYFKYWSKNSVVRCITTGQALVNSCGSPG</sequence>